<accession>A0ABR0FVY4</accession>
<dbReference type="Proteomes" id="UP001322138">
    <property type="component" value="Unassembled WGS sequence"/>
</dbReference>
<comment type="caution">
    <text evidence="2">The sequence shown here is derived from an EMBL/GenBank/DDBJ whole genome shotgun (WGS) entry which is preliminary data.</text>
</comment>
<dbReference type="GeneID" id="87890932"/>
<dbReference type="EMBL" id="JAFFGZ010000001">
    <property type="protein sequence ID" value="KAK4648113.1"/>
    <property type="molecule type" value="Genomic_DNA"/>
</dbReference>
<keyword evidence="1" id="KW-1133">Transmembrane helix</keyword>
<protein>
    <submittedName>
        <fullName evidence="2">Uncharacterized protein</fullName>
    </submittedName>
</protein>
<gene>
    <name evidence="2" type="ORF">QC761_0007840</name>
</gene>
<dbReference type="RefSeq" id="XP_062737089.1">
    <property type="nucleotide sequence ID" value="XM_062871867.1"/>
</dbReference>
<evidence type="ECO:0000256" key="1">
    <source>
        <dbReference type="SAM" id="Phobius"/>
    </source>
</evidence>
<name>A0ABR0FVY4_9PEZI</name>
<sequence>MGIYQTYLTVFHFKAATLPQPTTWWTARWWRPRMLMRLCSTRSQSRRQVLGRSCMKYISTQHIKRPVCGSVYTTSPLMSKLSTSILSFDVSYQTSTKMDSAVLGKLVASRPTTTQLQGSPVSLYILVFLVKQCQHLTAPRRTISWYGWASWGVVSAFGFRQRWQSNRNRLSPRSCAPTYPRCIMPTWRVSFIVAIILQFHLCIRVALFFFLLLFPWPFCPARFSSGVRHGMIRRGWLGGKAAGGHICRRPW</sequence>
<organism evidence="2 3">
    <name type="scientific">Podospora bellae-mahoneyi</name>
    <dbReference type="NCBI Taxonomy" id="2093777"/>
    <lineage>
        <taxon>Eukaryota</taxon>
        <taxon>Fungi</taxon>
        <taxon>Dikarya</taxon>
        <taxon>Ascomycota</taxon>
        <taxon>Pezizomycotina</taxon>
        <taxon>Sordariomycetes</taxon>
        <taxon>Sordariomycetidae</taxon>
        <taxon>Sordariales</taxon>
        <taxon>Podosporaceae</taxon>
        <taxon>Podospora</taxon>
    </lineage>
</organism>
<evidence type="ECO:0000313" key="2">
    <source>
        <dbReference type="EMBL" id="KAK4648113.1"/>
    </source>
</evidence>
<evidence type="ECO:0000313" key="3">
    <source>
        <dbReference type="Proteomes" id="UP001322138"/>
    </source>
</evidence>
<keyword evidence="1" id="KW-0812">Transmembrane</keyword>
<feature type="transmembrane region" description="Helical" evidence="1">
    <location>
        <begin position="191"/>
        <end position="216"/>
    </location>
</feature>
<proteinExistence type="predicted"/>
<keyword evidence="1" id="KW-0472">Membrane</keyword>
<keyword evidence="3" id="KW-1185">Reference proteome</keyword>
<reference evidence="2 3" key="1">
    <citation type="journal article" date="2023" name="bioRxiv">
        <title>High-quality genome assemblies of four members of thePodospora anserinaspecies complex.</title>
        <authorList>
            <person name="Ament-Velasquez S.L."/>
            <person name="Vogan A.A."/>
            <person name="Wallerman O."/>
            <person name="Hartmann F."/>
            <person name="Gautier V."/>
            <person name="Silar P."/>
            <person name="Giraud T."/>
            <person name="Johannesson H."/>
        </authorList>
    </citation>
    <scope>NUCLEOTIDE SEQUENCE [LARGE SCALE GENOMIC DNA]</scope>
    <source>
        <strain evidence="2 3">CBS 112042</strain>
    </source>
</reference>